<dbReference type="Proteomes" id="UP000663842">
    <property type="component" value="Unassembled WGS sequence"/>
</dbReference>
<evidence type="ECO:0000313" key="9">
    <source>
        <dbReference type="EMBL" id="CAF2258709.1"/>
    </source>
</evidence>
<evidence type="ECO:0000313" key="8">
    <source>
        <dbReference type="EMBL" id="CAF1542766.1"/>
    </source>
</evidence>
<dbReference type="EMBL" id="CAJOBH010008147">
    <property type="protein sequence ID" value="CAF4104633.1"/>
    <property type="molecule type" value="Genomic_DNA"/>
</dbReference>
<dbReference type="EMBL" id="CAJNOW010008701">
    <property type="protein sequence ID" value="CAF1542766.1"/>
    <property type="molecule type" value="Genomic_DNA"/>
</dbReference>
<comment type="caution">
    <text evidence="9">The sequence shown here is derived from an EMBL/GenBank/DDBJ whole genome shotgun (WGS) entry which is preliminary data.</text>
</comment>
<dbReference type="Proteomes" id="UP000681967">
    <property type="component" value="Unassembled WGS sequence"/>
</dbReference>
<dbReference type="PANTHER" id="PTHR46984:SF1">
    <property type="entry name" value="LEUCINE-RICH REPEAT-CONTAINING PROTEIN 71"/>
    <property type="match status" value="1"/>
</dbReference>
<keyword evidence="6" id="KW-0520">NAD</keyword>
<dbReference type="SUPFAM" id="SSF52047">
    <property type="entry name" value="RNI-like"/>
    <property type="match status" value="1"/>
</dbReference>
<organism evidence="9 13">
    <name type="scientific">Rotaria magnacalcarata</name>
    <dbReference type="NCBI Taxonomy" id="392030"/>
    <lineage>
        <taxon>Eukaryota</taxon>
        <taxon>Metazoa</taxon>
        <taxon>Spiralia</taxon>
        <taxon>Gnathifera</taxon>
        <taxon>Rotifera</taxon>
        <taxon>Eurotatoria</taxon>
        <taxon>Bdelloidea</taxon>
        <taxon>Philodinida</taxon>
        <taxon>Philodinidae</taxon>
        <taxon>Rotaria</taxon>
    </lineage>
</organism>
<dbReference type="GO" id="GO:0016779">
    <property type="term" value="F:nucleotidyltransferase activity"/>
    <property type="evidence" value="ECO:0007669"/>
    <property type="project" value="UniProtKB-KW"/>
</dbReference>
<dbReference type="Proteomes" id="UP000663855">
    <property type="component" value="Unassembled WGS sequence"/>
</dbReference>
<evidence type="ECO:0000313" key="12">
    <source>
        <dbReference type="EMBL" id="CAF4237658.1"/>
    </source>
</evidence>
<dbReference type="EC" id="2.4.2.31" evidence="6"/>
<dbReference type="EMBL" id="CAJOBF010007638">
    <property type="protein sequence ID" value="CAF4237658.1"/>
    <property type="molecule type" value="Genomic_DNA"/>
</dbReference>
<dbReference type="GO" id="GO:0106274">
    <property type="term" value="F:NAD+-protein-arginine ADP-ribosyltransferase activity"/>
    <property type="evidence" value="ECO:0007669"/>
    <property type="project" value="UniProtKB-EC"/>
</dbReference>
<dbReference type="Pfam" id="PF13516">
    <property type="entry name" value="LRR_6"/>
    <property type="match status" value="3"/>
</dbReference>
<dbReference type="Proteomes" id="UP000663834">
    <property type="component" value="Unassembled WGS sequence"/>
</dbReference>
<comment type="catalytic activity">
    <reaction evidence="5 6">
        <text>L-arginyl-[protein] + NAD(+) = N(omega)-(ADP-D-ribosyl)-L-arginyl-[protein] + nicotinamide + H(+)</text>
        <dbReference type="Rhea" id="RHEA:19149"/>
        <dbReference type="Rhea" id="RHEA-COMP:10532"/>
        <dbReference type="Rhea" id="RHEA-COMP:15087"/>
        <dbReference type="ChEBI" id="CHEBI:15378"/>
        <dbReference type="ChEBI" id="CHEBI:17154"/>
        <dbReference type="ChEBI" id="CHEBI:29965"/>
        <dbReference type="ChEBI" id="CHEBI:57540"/>
        <dbReference type="ChEBI" id="CHEBI:142554"/>
        <dbReference type="EC" id="2.4.2.31"/>
    </reaction>
</comment>
<keyword evidence="6" id="KW-0521">NADP</keyword>
<proteinExistence type="inferred from homology"/>
<evidence type="ECO:0000313" key="10">
    <source>
        <dbReference type="EMBL" id="CAF4061454.1"/>
    </source>
</evidence>
<dbReference type="InterPro" id="IPR001611">
    <property type="entry name" value="Leu-rich_rpt"/>
</dbReference>
<gene>
    <name evidence="11" type="ORF">BYL167_LOCUS19289</name>
    <name evidence="7" type="ORF">CJN711_LOCUS9627</name>
    <name evidence="10" type="ORF">GIL414_LOCUS14987</name>
    <name evidence="8" type="ORF">KQP761_LOCUS17079</name>
    <name evidence="12" type="ORF">UXM345_LOCUS29998</name>
    <name evidence="9" type="ORF">XDN619_LOCUS35916</name>
</gene>
<keyword evidence="4" id="KW-0548">Nucleotidyltransferase</keyword>
<dbReference type="Proteomes" id="UP000681720">
    <property type="component" value="Unassembled WGS sequence"/>
</dbReference>
<dbReference type="PANTHER" id="PTHR46984">
    <property type="entry name" value="LEUCINE-RICH REPEAT-CONTAINING PROTEIN 71"/>
    <property type="match status" value="1"/>
</dbReference>
<dbReference type="InterPro" id="IPR032675">
    <property type="entry name" value="LRR_dom_sf"/>
</dbReference>
<dbReference type="Proteomes" id="UP000663887">
    <property type="component" value="Unassembled WGS sequence"/>
</dbReference>
<dbReference type="AlphaFoldDB" id="A0A817AF35"/>
<evidence type="ECO:0000256" key="5">
    <source>
        <dbReference type="ARBA" id="ARBA00047597"/>
    </source>
</evidence>
<evidence type="ECO:0000256" key="6">
    <source>
        <dbReference type="RuleBase" id="RU361228"/>
    </source>
</evidence>
<name>A0A817AF35_9BILA</name>
<dbReference type="InterPro" id="IPR053040">
    <property type="entry name" value="LRR-containing_protein_71"/>
</dbReference>
<evidence type="ECO:0000313" key="13">
    <source>
        <dbReference type="Proteomes" id="UP000663887"/>
    </source>
</evidence>
<dbReference type="Pfam" id="PF01129">
    <property type="entry name" value="ART"/>
    <property type="match status" value="1"/>
</dbReference>
<dbReference type="EMBL" id="CAJNOV010003779">
    <property type="protein sequence ID" value="CAF1153119.1"/>
    <property type="molecule type" value="Genomic_DNA"/>
</dbReference>
<evidence type="ECO:0000256" key="2">
    <source>
        <dbReference type="ARBA" id="ARBA00022676"/>
    </source>
</evidence>
<dbReference type="Gene3D" id="3.80.10.10">
    <property type="entry name" value="Ribonuclease Inhibitor"/>
    <property type="match status" value="1"/>
</dbReference>
<dbReference type="SUPFAM" id="SSF56399">
    <property type="entry name" value="ADP-ribosylation"/>
    <property type="match status" value="1"/>
</dbReference>
<keyword evidence="2 6" id="KW-0328">Glycosyltransferase</keyword>
<evidence type="ECO:0000256" key="4">
    <source>
        <dbReference type="ARBA" id="ARBA00022695"/>
    </source>
</evidence>
<dbReference type="EMBL" id="CAJNRG010018500">
    <property type="protein sequence ID" value="CAF2258709.1"/>
    <property type="molecule type" value="Genomic_DNA"/>
</dbReference>
<evidence type="ECO:0000256" key="3">
    <source>
        <dbReference type="ARBA" id="ARBA00022679"/>
    </source>
</evidence>
<dbReference type="InterPro" id="IPR000768">
    <property type="entry name" value="ART"/>
</dbReference>
<dbReference type="Gene3D" id="3.90.176.10">
    <property type="entry name" value="Toxin ADP-ribosyltransferase, Chain A, domain 1"/>
    <property type="match status" value="1"/>
</dbReference>
<keyword evidence="3 6" id="KW-0808">Transferase</keyword>
<accession>A0A817AF35</accession>
<dbReference type="PROSITE" id="PS51996">
    <property type="entry name" value="TR_MART"/>
    <property type="match status" value="1"/>
</dbReference>
<evidence type="ECO:0000313" key="7">
    <source>
        <dbReference type="EMBL" id="CAF1153119.1"/>
    </source>
</evidence>
<comment type="similarity">
    <text evidence="1 6">Belongs to the Arg-specific ADP-ribosyltransferase family.</text>
</comment>
<dbReference type="EMBL" id="CAJOBJ010006476">
    <property type="protein sequence ID" value="CAF4061454.1"/>
    <property type="molecule type" value="Genomic_DNA"/>
</dbReference>
<protein>
    <recommendedName>
        <fullName evidence="6">NAD(P)(+)--arginine ADP-ribosyltransferase</fullName>
        <ecNumber evidence="6">2.4.2.31</ecNumber>
    </recommendedName>
    <alternativeName>
        <fullName evidence="6">Mono(ADP-ribosyl)transferase</fullName>
    </alternativeName>
</protein>
<reference evidence="9" key="1">
    <citation type="submission" date="2021-02" db="EMBL/GenBank/DDBJ databases">
        <authorList>
            <person name="Nowell W R."/>
        </authorList>
    </citation>
    <scope>NUCLEOTIDE SEQUENCE</scope>
</reference>
<evidence type="ECO:0000313" key="11">
    <source>
        <dbReference type="EMBL" id="CAF4104633.1"/>
    </source>
</evidence>
<dbReference type="SMART" id="SM00368">
    <property type="entry name" value="LRR_RI"/>
    <property type="match status" value="5"/>
</dbReference>
<evidence type="ECO:0000256" key="1">
    <source>
        <dbReference type="ARBA" id="ARBA00009558"/>
    </source>
</evidence>
<dbReference type="OrthoDB" id="423533at2759"/>
<sequence>MATDDMKQRILRISDVDKEPQQMLMPIQGYNQMPLMSLEEAVQPLVPILPAVQDYAYMAKEKCKKPADGLTHDESASIMLYSMGWEPIEQCLYFALNAALRSEDRGNLDPWYLYLKLILTALSRLPTQHRFVYRGVKLDLSEQYRKGETIVWWGFSSCTDSMDVLQCELFMGKTEERTMFTIECNSGKNIRNHSFFPHEDEVLLIAATQFKVVASLDQGHGLHMIQLKEIDSPVPLIQSVTPSALMNEASSEPNHHKNKAQLKQLIAQCSPRARIDLCSKQLEDEDIEIVVNEAIINKRCAWLELGGNKITHIGVSILADALLDNNALLTLNLYRNCVSDIGVKYLVKTLSSNNHTLKELSLSQNGITDTGVEYIVNMLKTNRTLIQLWLNGNDISDRGVRLLAKVLGNENSTLKELYLSSNKSITDSSIDPLWDMIKRHQPLKKLYICDCNLSELVHQLKLFYGEKPPFKQNNVLLREIFTLE</sequence>